<feature type="signal peptide" evidence="2">
    <location>
        <begin position="1"/>
        <end position="19"/>
    </location>
</feature>
<feature type="region of interest" description="Disordered" evidence="1">
    <location>
        <begin position="87"/>
        <end position="109"/>
    </location>
</feature>
<evidence type="ECO:0000256" key="1">
    <source>
        <dbReference type="SAM" id="MobiDB-lite"/>
    </source>
</evidence>
<dbReference type="EMBL" id="JALJOT010000005">
    <property type="protein sequence ID" value="KAK9915212.1"/>
    <property type="molecule type" value="Genomic_DNA"/>
</dbReference>
<proteinExistence type="predicted"/>
<reference evidence="3 4" key="1">
    <citation type="journal article" date="2024" name="Nat. Commun.">
        <title>Phylogenomics reveals the evolutionary origins of lichenization in chlorophyte algae.</title>
        <authorList>
            <person name="Puginier C."/>
            <person name="Libourel C."/>
            <person name="Otte J."/>
            <person name="Skaloud P."/>
            <person name="Haon M."/>
            <person name="Grisel S."/>
            <person name="Petersen M."/>
            <person name="Berrin J.G."/>
            <person name="Delaux P.M."/>
            <person name="Dal Grande F."/>
            <person name="Keller J."/>
        </authorList>
    </citation>
    <scope>NUCLEOTIDE SEQUENCE [LARGE SCALE GENOMIC DNA]</scope>
    <source>
        <strain evidence="3 4">SAG 216-7</strain>
    </source>
</reference>
<sequence>MKVWNSLGLQLLFLCAVFAGRGTYTVAEGVSDALASENLAVGSFFNETARLYEGTVAAGEESIKAAVNAITTKGASVVSKLKHQSKSTTPLLPASTTPAPVSTPNVPTSTPTVTNMVNASSTPTASTTPALTSTFVAPTSTPTVTSTLAVTSTPAVTSTQPVTTTVAPTTVIAPATCANAASLTFSGNRDDVVGNKGPFSFAGWKYYFPNPSVPEGYPQAIYNIASQPGPHPQVITVTAPAGILLCGIAGSGYAQATTATIQGTTLSATPVTTVEVAFPAWTAYANATFDATWQPLQSISIITNGDQIGPSVVIWEISYVVLAT</sequence>
<keyword evidence="4" id="KW-1185">Reference proteome</keyword>
<accession>A0ABR2YU80</accession>
<evidence type="ECO:0000313" key="3">
    <source>
        <dbReference type="EMBL" id="KAK9915212.1"/>
    </source>
</evidence>
<evidence type="ECO:0000256" key="2">
    <source>
        <dbReference type="SAM" id="SignalP"/>
    </source>
</evidence>
<name>A0ABR2YU80_9CHLO</name>
<organism evidence="3 4">
    <name type="scientific">Coccomyxa subellipsoidea</name>
    <dbReference type="NCBI Taxonomy" id="248742"/>
    <lineage>
        <taxon>Eukaryota</taxon>
        <taxon>Viridiplantae</taxon>
        <taxon>Chlorophyta</taxon>
        <taxon>core chlorophytes</taxon>
        <taxon>Trebouxiophyceae</taxon>
        <taxon>Trebouxiophyceae incertae sedis</taxon>
        <taxon>Coccomyxaceae</taxon>
        <taxon>Coccomyxa</taxon>
    </lineage>
</organism>
<evidence type="ECO:0000313" key="4">
    <source>
        <dbReference type="Proteomes" id="UP001491310"/>
    </source>
</evidence>
<comment type="caution">
    <text evidence="3">The sequence shown here is derived from an EMBL/GenBank/DDBJ whole genome shotgun (WGS) entry which is preliminary data.</text>
</comment>
<dbReference type="Proteomes" id="UP001491310">
    <property type="component" value="Unassembled WGS sequence"/>
</dbReference>
<feature type="chain" id="PRO_5046855342" evidence="2">
    <location>
        <begin position="20"/>
        <end position="324"/>
    </location>
</feature>
<protein>
    <submittedName>
        <fullName evidence="3">Uncharacterized protein</fullName>
    </submittedName>
</protein>
<gene>
    <name evidence="3" type="ORF">WJX75_006230</name>
</gene>
<keyword evidence="2" id="KW-0732">Signal</keyword>